<evidence type="ECO:0000259" key="2">
    <source>
        <dbReference type="Pfam" id="PF02698"/>
    </source>
</evidence>
<dbReference type="GO" id="GO:0000270">
    <property type="term" value="P:peptidoglycan metabolic process"/>
    <property type="evidence" value="ECO:0007669"/>
    <property type="project" value="TreeGrafter"/>
</dbReference>
<organism evidence="3 4">
    <name type="scientific">Alkalicella caledoniensis</name>
    <dbReference type="NCBI Taxonomy" id="2731377"/>
    <lineage>
        <taxon>Bacteria</taxon>
        <taxon>Bacillati</taxon>
        <taxon>Bacillota</taxon>
        <taxon>Clostridia</taxon>
        <taxon>Eubacteriales</taxon>
        <taxon>Proteinivoracaceae</taxon>
        <taxon>Alkalicella</taxon>
    </lineage>
</organism>
<dbReference type="InterPro" id="IPR014729">
    <property type="entry name" value="Rossmann-like_a/b/a_fold"/>
</dbReference>
<keyword evidence="1" id="KW-0812">Transmembrane</keyword>
<evidence type="ECO:0000313" key="3">
    <source>
        <dbReference type="EMBL" id="QNO15975.1"/>
    </source>
</evidence>
<evidence type="ECO:0000313" key="4">
    <source>
        <dbReference type="Proteomes" id="UP000516160"/>
    </source>
</evidence>
<dbReference type="CDD" id="cd06259">
    <property type="entry name" value="YdcF-like"/>
    <property type="match status" value="1"/>
</dbReference>
<reference evidence="3 4" key="1">
    <citation type="submission" date="2020-07" db="EMBL/GenBank/DDBJ databases">
        <title>Alkalicella. sp. LB2 genome.</title>
        <authorList>
            <person name="Postec A."/>
            <person name="Quemeneur M."/>
        </authorList>
    </citation>
    <scope>NUCLEOTIDE SEQUENCE [LARGE SCALE GENOMIC DNA]</scope>
    <source>
        <strain evidence="3 4">LB2</strain>
    </source>
</reference>
<dbReference type="InterPro" id="IPR003848">
    <property type="entry name" value="DUF218"/>
</dbReference>
<proteinExistence type="predicted"/>
<dbReference type="AlphaFoldDB" id="A0A7G9WBB3"/>
<dbReference type="KEGG" id="acae:HYG86_14965"/>
<dbReference type="GO" id="GO:0005886">
    <property type="term" value="C:plasma membrane"/>
    <property type="evidence" value="ECO:0007669"/>
    <property type="project" value="TreeGrafter"/>
</dbReference>
<sequence>MQRIYGKTNRLKQYLKVFTIVMVCVGLLSFVMVQALIKSSAISDSDEQIDYMVILGAGLWDSQPSPTLLRRLEKGIEYLKNHPESKVIVSGGLGANEEVTEAEAMAVFLTSKGIDEDRIIKEDRATNSFENLTFTKEILDALTEGQGVSDIMIVTSDFHLFRSKMLAKRVGFSPYGLAAETPSSITVKYAIREYFAIIKSFIFDR</sequence>
<protein>
    <submittedName>
        <fullName evidence="3">YdcF family protein</fullName>
    </submittedName>
</protein>
<feature type="domain" description="DUF218" evidence="2">
    <location>
        <begin position="50"/>
        <end position="195"/>
    </location>
</feature>
<dbReference type="Pfam" id="PF02698">
    <property type="entry name" value="DUF218"/>
    <property type="match status" value="1"/>
</dbReference>
<dbReference type="PANTHER" id="PTHR30336:SF4">
    <property type="entry name" value="ENVELOPE BIOGENESIS FACTOR ELYC"/>
    <property type="match status" value="1"/>
</dbReference>
<keyword evidence="4" id="KW-1185">Reference proteome</keyword>
<dbReference type="EMBL" id="CP058559">
    <property type="protein sequence ID" value="QNO15975.1"/>
    <property type="molecule type" value="Genomic_DNA"/>
</dbReference>
<dbReference type="InterPro" id="IPR051599">
    <property type="entry name" value="Cell_Envelope_Assoc"/>
</dbReference>
<accession>A0A7G9WBB3</accession>
<dbReference type="GO" id="GO:0043164">
    <property type="term" value="P:Gram-negative-bacterium-type cell wall biogenesis"/>
    <property type="evidence" value="ECO:0007669"/>
    <property type="project" value="TreeGrafter"/>
</dbReference>
<dbReference type="Gene3D" id="3.40.50.620">
    <property type="entry name" value="HUPs"/>
    <property type="match status" value="1"/>
</dbReference>
<keyword evidence="1" id="KW-1133">Transmembrane helix</keyword>
<dbReference type="PANTHER" id="PTHR30336">
    <property type="entry name" value="INNER MEMBRANE PROTEIN, PROBABLE PERMEASE"/>
    <property type="match status" value="1"/>
</dbReference>
<gene>
    <name evidence="3" type="ORF">HYG86_14965</name>
</gene>
<feature type="transmembrane region" description="Helical" evidence="1">
    <location>
        <begin position="14"/>
        <end position="37"/>
    </location>
</feature>
<dbReference type="RefSeq" id="WP_213166374.1">
    <property type="nucleotide sequence ID" value="NZ_CP058559.1"/>
</dbReference>
<dbReference type="Proteomes" id="UP000516160">
    <property type="component" value="Chromosome"/>
</dbReference>
<keyword evidence="1" id="KW-0472">Membrane</keyword>
<evidence type="ECO:0000256" key="1">
    <source>
        <dbReference type="SAM" id="Phobius"/>
    </source>
</evidence>
<name>A0A7G9WBB3_ALKCA</name>